<evidence type="ECO:0000259" key="5">
    <source>
        <dbReference type="PROSITE" id="PS50003"/>
    </source>
</evidence>
<dbReference type="Pfam" id="PF14604">
    <property type="entry name" value="SH3_9"/>
    <property type="match status" value="1"/>
</dbReference>
<dbReference type="InterPro" id="IPR001660">
    <property type="entry name" value="SAM"/>
</dbReference>
<feature type="region of interest" description="Disordered" evidence="3">
    <location>
        <begin position="458"/>
        <end position="488"/>
    </location>
</feature>
<dbReference type="PROSITE" id="PS50002">
    <property type="entry name" value="SH3"/>
    <property type="match status" value="1"/>
</dbReference>
<keyword evidence="1 2" id="KW-0728">SH3 domain</keyword>
<protein>
    <submittedName>
        <fullName evidence="7">Uncharacterized protein</fullName>
    </submittedName>
</protein>
<feature type="compositionally biased region" description="Polar residues" evidence="3">
    <location>
        <begin position="330"/>
        <end position="342"/>
    </location>
</feature>
<dbReference type="Gene3D" id="2.30.29.30">
    <property type="entry name" value="Pleckstrin-homology domain (PH domain)/Phosphotyrosine-binding domain (PTB)"/>
    <property type="match status" value="1"/>
</dbReference>
<gene>
    <name evidence="7" type="ORF">AC579_1775</name>
</gene>
<feature type="compositionally biased region" description="Polar residues" evidence="3">
    <location>
        <begin position="786"/>
        <end position="801"/>
    </location>
</feature>
<feature type="compositionally biased region" description="Basic and acidic residues" evidence="3">
    <location>
        <begin position="631"/>
        <end position="643"/>
    </location>
</feature>
<dbReference type="STRING" id="113226.A0A139IPB9"/>
<dbReference type="SUPFAM" id="SSF50729">
    <property type="entry name" value="PH domain-like"/>
    <property type="match status" value="1"/>
</dbReference>
<dbReference type="PROSITE" id="PS50105">
    <property type="entry name" value="SAM_DOMAIN"/>
    <property type="match status" value="1"/>
</dbReference>
<feature type="compositionally biased region" description="Basic and acidic residues" evidence="3">
    <location>
        <begin position="887"/>
        <end position="910"/>
    </location>
</feature>
<dbReference type="AlphaFoldDB" id="A0A139IPB9"/>
<dbReference type="SUPFAM" id="SSF47769">
    <property type="entry name" value="SAM/Pointed domain"/>
    <property type="match status" value="1"/>
</dbReference>
<dbReference type="CDD" id="cd09535">
    <property type="entry name" value="SAM_BOI-like_fungal"/>
    <property type="match status" value="1"/>
</dbReference>
<feature type="region of interest" description="Disordered" evidence="3">
    <location>
        <begin position="886"/>
        <end position="975"/>
    </location>
</feature>
<feature type="domain" description="PH" evidence="5">
    <location>
        <begin position="716"/>
        <end position="866"/>
    </location>
</feature>
<organism evidence="7 8">
    <name type="scientific">Pseudocercospora musae</name>
    <dbReference type="NCBI Taxonomy" id="113226"/>
    <lineage>
        <taxon>Eukaryota</taxon>
        <taxon>Fungi</taxon>
        <taxon>Dikarya</taxon>
        <taxon>Ascomycota</taxon>
        <taxon>Pezizomycotina</taxon>
        <taxon>Dothideomycetes</taxon>
        <taxon>Dothideomycetidae</taxon>
        <taxon>Mycosphaerellales</taxon>
        <taxon>Mycosphaerellaceae</taxon>
        <taxon>Pseudocercospora</taxon>
    </lineage>
</organism>
<dbReference type="Gene3D" id="2.30.30.40">
    <property type="entry name" value="SH3 Domains"/>
    <property type="match status" value="1"/>
</dbReference>
<dbReference type="GO" id="GO:0005886">
    <property type="term" value="C:plasma membrane"/>
    <property type="evidence" value="ECO:0007669"/>
    <property type="project" value="TreeGrafter"/>
</dbReference>
<dbReference type="InterPro" id="IPR013761">
    <property type="entry name" value="SAM/pointed_sf"/>
</dbReference>
<dbReference type="GO" id="GO:0030036">
    <property type="term" value="P:actin cytoskeleton organization"/>
    <property type="evidence" value="ECO:0007669"/>
    <property type="project" value="TreeGrafter"/>
</dbReference>
<feature type="region of interest" description="Disordered" evidence="3">
    <location>
        <begin position="302"/>
        <end position="446"/>
    </location>
</feature>
<dbReference type="EMBL" id="LFZO01000036">
    <property type="protein sequence ID" value="KXT16449.1"/>
    <property type="molecule type" value="Genomic_DNA"/>
</dbReference>
<dbReference type="Pfam" id="PF07647">
    <property type="entry name" value="SAM_2"/>
    <property type="match status" value="1"/>
</dbReference>
<feature type="compositionally biased region" description="Basic residues" evidence="3">
    <location>
        <begin position="686"/>
        <end position="696"/>
    </location>
</feature>
<feature type="domain" description="SAM" evidence="6">
    <location>
        <begin position="235"/>
        <end position="301"/>
    </location>
</feature>
<dbReference type="EMBL" id="LFZO01000036">
    <property type="protein sequence ID" value="KXT16451.1"/>
    <property type="molecule type" value="Genomic_DNA"/>
</dbReference>
<dbReference type="PANTHER" id="PTHR12092:SF16">
    <property type="entry name" value="PH DOMAIN-CONTAINING PROTEIN"/>
    <property type="match status" value="1"/>
</dbReference>
<evidence type="ECO:0000313" key="7">
    <source>
        <dbReference type="EMBL" id="KXT16450.1"/>
    </source>
</evidence>
<feature type="domain" description="SH3" evidence="4">
    <location>
        <begin position="11"/>
        <end position="75"/>
    </location>
</feature>
<dbReference type="InterPro" id="IPR036028">
    <property type="entry name" value="SH3-like_dom_sf"/>
</dbReference>
<evidence type="ECO:0000256" key="2">
    <source>
        <dbReference type="PROSITE-ProRule" id="PRU00192"/>
    </source>
</evidence>
<evidence type="ECO:0000259" key="4">
    <source>
        <dbReference type="PROSITE" id="PS50002"/>
    </source>
</evidence>
<sequence>MASRSGAGNALPGSILLVVHDFVARSPDELSLAKGDRIELIERDDDFGDGWFLGRHMTNGNSGLFPEVYTTPAPKGTLTAGVGRSRYLGTNANDAAPMLAAQTAAANLAGGSGSNGISLRSASATQSMPPAASGAQASLAPATLRTSLPVNAATAGRNFTTTSDSPVMNETLSVIDEHITDMKSPRTSYANGNAKRDTMSSVYSTQPLVRRSYIAGHETDEEEHQLHTEEEVMGWGPARVAEYLEDHGVEKAHCEVFKEQEISGEVLLAMDQNSLFIKEFDLGAIGRRLKTWHKIKALQDEVKRSASPSLHRDGSVSEYSLGPEAEESSTGDSARNRSSTVGAPSLPRALTTKRRSGDAMPTRSSTVEPTVAGASDRASTGMSPLQAMTSVRRSENTYRPSAQGVRQLNHSRRHSSIDSTSTDGANRASHRKKPSIDQKWEPGQAVNGRHAYTISTDDNIFPQRIPGVASPSSPEDPDRGYFSSNEVDSRRKSVLSKRNSAIVSPVHSRTGSFLSPTSDIGRDPVSPIVPSIHHQNASAAVNSKFGNYRSATTGSVMSRPPNGTHPVVTKLDPSSNQSLNAVAASPTAIQDNASDASSEKVAASPSRLNMGMFQSARAKVTGLRTTSDAVTKAEKASKGEHAVKSPARTGSSTPSTGEKSLDLSKSDLNSRTSTGSGGLVPPPPAKRPRPRIKTKKSTSAYTRGLEKKAPQEQMIDCDYSGWMKKKSGSLMTTWKPRLFILKGCRLSYYYADDDDEEKGLIDIAFHRVLPAHNETMTNFHAAITGNAGSPSSPLHGTTPTMAEQDLRNHPPKKGEEGEGIFIFKLVPPKAGLAKGVSFTKPTVHYFAVNSRQEGRLWMAALMKATIDRDDNGVVTTTYNQKTISLAKARERKERPPALREDDDVEGRAELAGDEDSERGLGIGGIEEKDAAMAGAEQRTNGEQVDETSLAPSTNANGTGNESDEKERLAVAMNAS</sequence>
<comment type="caution">
    <text evidence="7">The sequence shown here is derived from an EMBL/GenBank/DDBJ whole genome shotgun (WGS) entry which is preliminary data.</text>
</comment>
<dbReference type="PROSITE" id="PS50003">
    <property type="entry name" value="PH_DOMAIN"/>
    <property type="match status" value="1"/>
</dbReference>
<reference evidence="7 8" key="1">
    <citation type="submission" date="2015-07" db="EMBL/GenBank/DDBJ databases">
        <title>Comparative genomics of the Sigatoka disease complex on banana suggests a link between parallel evolutionary changes in Pseudocercospora fijiensis and Pseudocercospora eumusae and increased virulence on the banana host.</title>
        <authorList>
            <person name="Chang T.-C."/>
            <person name="Salvucci A."/>
            <person name="Crous P.W."/>
            <person name="Stergiopoulos I."/>
        </authorList>
    </citation>
    <scope>NUCLEOTIDE SEQUENCE [LARGE SCALE GENOMIC DNA]</scope>
    <source>
        <strain evidence="7 8">CBS 116634</strain>
    </source>
</reference>
<evidence type="ECO:0000313" key="8">
    <source>
        <dbReference type="Proteomes" id="UP000073492"/>
    </source>
</evidence>
<evidence type="ECO:0000256" key="3">
    <source>
        <dbReference type="SAM" id="MobiDB-lite"/>
    </source>
</evidence>
<keyword evidence="8" id="KW-1185">Reference proteome</keyword>
<dbReference type="SMART" id="SM00454">
    <property type="entry name" value="SAM"/>
    <property type="match status" value="1"/>
</dbReference>
<dbReference type="Proteomes" id="UP000073492">
    <property type="component" value="Unassembled WGS sequence"/>
</dbReference>
<feature type="compositionally biased region" description="Basic and acidic residues" evidence="3">
    <location>
        <begin position="302"/>
        <end position="315"/>
    </location>
</feature>
<dbReference type="FunFam" id="1.10.150.50:FF:000082">
    <property type="entry name" value="Polarized growth protein boi2"/>
    <property type="match status" value="1"/>
</dbReference>
<feature type="compositionally biased region" description="Polar residues" evidence="3">
    <location>
        <begin position="648"/>
        <end position="658"/>
    </location>
</feature>
<name>A0A139IPB9_9PEZI</name>
<dbReference type="EMBL" id="LFZO01000036">
    <property type="protein sequence ID" value="KXT16450.1"/>
    <property type="molecule type" value="Genomic_DNA"/>
</dbReference>
<evidence type="ECO:0000256" key="1">
    <source>
        <dbReference type="ARBA" id="ARBA00022443"/>
    </source>
</evidence>
<proteinExistence type="predicted"/>
<dbReference type="Pfam" id="PF00169">
    <property type="entry name" value="PH"/>
    <property type="match status" value="1"/>
</dbReference>
<dbReference type="InterPro" id="IPR011993">
    <property type="entry name" value="PH-like_dom_sf"/>
</dbReference>
<dbReference type="SUPFAM" id="SSF50044">
    <property type="entry name" value="SH3-domain"/>
    <property type="match status" value="1"/>
</dbReference>
<dbReference type="SMART" id="SM00233">
    <property type="entry name" value="PH"/>
    <property type="match status" value="1"/>
</dbReference>
<dbReference type="Gene3D" id="1.10.150.50">
    <property type="entry name" value="Transcription Factor, Ets-1"/>
    <property type="match status" value="1"/>
</dbReference>
<feature type="region of interest" description="Disordered" evidence="3">
    <location>
        <begin position="619"/>
        <end position="710"/>
    </location>
</feature>
<feature type="compositionally biased region" description="Polar residues" evidence="3">
    <location>
        <begin position="949"/>
        <end position="960"/>
    </location>
</feature>
<dbReference type="InterPro" id="IPR001452">
    <property type="entry name" value="SH3_domain"/>
</dbReference>
<dbReference type="SMART" id="SM00326">
    <property type="entry name" value="SH3"/>
    <property type="match status" value="1"/>
</dbReference>
<evidence type="ECO:0000259" key="6">
    <source>
        <dbReference type="PROSITE" id="PS50105"/>
    </source>
</evidence>
<dbReference type="InterPro" id="IPR001849">
    <property type="entry name" value="PH_domain"/>
</dbReference>
<feature type="compositionally biased region" description="Basic and acidic residues" evidence="3">
    <location>
        <begin position="804"/>
        <end position="814"/>
    </location>
</feature>
<dbReference type="OrthoDB" id="73680at2759"/>
<dbReference type="InterPro" id="IPR037370">
    <property type="entry name" value="Pleckstrin"/>
</dbReference>
<dbReference type="PANTHER" id="PTHR12092">
    <property type="entry name" value="PLECKSTRIN"/>
    <property type="match status" value="1"/>
</dbReference>
<accession>A0A139IPB9</accession>
<feature type="region of interest" description="Disordered" evidence="3">
    <location>
        <begin position="785"/>
        <end position="814"/>
    </location>
</feature>
<feature type="compositionally biased region" description="Polar residues" evidence="3">
    <location>
        <begin position="377"/>
        <end position="408"/>
    </location>
</feature>